<dbReference type="InterPro" id="IPR027478">
    <property type="entry name" value="LdcA_N"/>
</dbReference>
<dbReference type="EMBL" id="JAHHGZ010000009">
    <property type="protein sequence ID" value="MBW4667837.1"/>
    <property type="molecule type" value="Genomic_DNA"/>
</dbReference>
<dbReference type="InterPro" id="IPR029062">
    <property type="entry name" value="Class_I_gatase-like"/>
</dbReference>
<dbReference type="Proteomes" id="UP000729701">
    <property type="component" value="Unassembled WGS sequence"/>
</dbReference>
<comment type="caution">
    <text evidence="1">The sequence shown here is derived from an EMBL/GenBank/DDBJ whole genome shotgun (WGS) entry which is preliminary data.</text>
</comment>
<reference evidence="1" key="1">
    <citation type="submission" date="2021-05" db="EMBL/GenBank/DDBJ databases">
        <authorList>
            <person name="Pietrasiak N."/>
            <person name="Ward R."/>
            <person name="Stajich J.E."/>
            <person name="Kurbessoian T."/>
        </authorList>
    </citation>
    <scope>NUCLEOTIDE SEQUENCE</scope>
    <source>
        <strain evidence="1">GSE-NOS-MK-12-04C</strain>
    </source>
</reference>
<dbReference type="Gene3D" id="3.40.50.10740">
    <property type="entry name" value="Class I glutamine amidotransferase-like"/>
    <property type="match status" value="1"/>
</dbReference>
<protein>
    <submittedName>
        <fullName evidence="1">Uncharacterized protein</fullName>
    </submittedName>
</protein>
<organism evidence="1 2">
    <name type="scientific">Cyanomargarita calcarea GSE-NOS-MK-12-04C</name>
    <dbReference type="NCBI Taxonomy" id="2839659"/>
    <lineage>
        <taxon>Bacteria</taxon>
        <taxon>Bacillati</taxon>
        <taxon>Cyanobacteriota</taxon>
        <taxon>Cyanophyceae</taxon>
        <taxon>Nostocales</taxon>
        <taxon>Cyanomargaritaceae</taxon>
        <taxon>Cyanomargarita</taxon>
    </lineage>
</organism>
<accession>A0A951QMV8</accession>
<name>A0A951QMV8_9CYAN</name>
<reference evidence="1" key="2">
    <citation type="journal article" date="2022" name="Microbiol. Resour. Announc.">
        <title>Metagenome Sequencing to Explore Phylogenomics of Terrestrial Cyanobacteria.</title>
        <authorList>
            <person name="Ward R.D."/>
            <person name="Stajich J.E."/>
            <person name="Johansen J.R."/>
            <person name="Huntemann M."/>
            <person name="Clum A."/>
            <person name="Foster B."/>
            <person name="Foster B."/>
            <person name="Roux S."/>
            <person name="Palaniappan K."/>
            <person name="Varghese N."/>
            <person name="Mukherjee S."/>
            <person name="Reddy T.B.K."/>
            <person name="Daum C."/>
            <person name="Copeland A."/>
            <person name="Chen I.A."/>
            <person name="Ivanova N.N."/>
            <person name="Kyrpides N.C."/>
            <person name="Shapiro N."/>
            <person name="Eloe-Fadrosh E.A."/>
            <person name="Pietrasiak N."/>
        </authorList>
    </citation>
    <scope>NUCLEOTIDE SEQUENCE</scope>
    <source>
        <strain evidence="1">GSE-NOS-MK-12-04C</strain>
    </source>
</reference>
<dbReference type="SUPFAM" id="SSF52317">
    <property type="entry name" value="Class I glutamine amidotransferase-like"/>
    <property type="match status" value="1"/>
</dbReference>
<proteinExistence type="predicted"/>
<evidence type="ECO:0000313" key="2">
    <source>
        <dbReference type="Proteomes" id="UP000729701"/>
    </source>
</evidence>
<gene>
    <name evidence="1" type="ORF">KME60_10495</name>
</gene>
<evidence type="ECO:0000313" key="1">
    <source>
        <dbReference type="EMBL" id="MBW4667837.1"/>
    </source>
</evidence>
<dbReference type="AlphaFoldDB" id="A0A951QMV8"/>
<sequence>MNRHQFLTNCTAATITSLISQAGVSEASGIIKPGKLRPGTGVGLISPASATFVREELDIVVDAVRALGLVPYLAPHLSDRYCYASPEKSSTRLPGFDY</sequence>